<evidence type="ECO:0000313" key="3">
    <source>
        <dbReference type="Proteomes" id="UP000236592"/>
    </source>
</evidence>
<dbReference type="RefSeq" id="WP_102995014.1">
    <property type="nucleotide sequence ID" value="NZ_CP025938.1"/>
</dbReference>
<reference evidence="3" key="1">
    <citation type="submission" date="2018-01" db="EMBL/GenBank/DDBJ databases">
        <title>Complete genome of Tamlana sp. UJ94.</title>
        <authorList>
            <person name="Jung J."/>
            <person name="Chung D."/>
            <person name="Bae S.S."/>
            <person name="Baek K."/>
        </authorList>
    </citation>
    <scope>NUCLEOTIDE SEQUENCE [LARGE SCALE GENOMIC DNA]</scope>
    <source>
        <strain evidence="3">UJ94</strain>
    </source>
</reference>
<name>A0A2I7SGC5_9FLAO</name>
<dbReference type="EMBL" id="CP025938">
    <property type="protein sequence ID" value="AUS04952.1"/>
    <property type="molecule type" value="Genomic_DNA"/>
</dbReference>
<feature type="region of interest" description="Disordered" evidence="1">
    <location>
        <begin position="269"/>
        <end position="295"/>
    </location>
</feature>
<protein>
    <submittedName>
        <fullName evidence="2">Uncharacterized protein</fullName>
    </submittedName>
</protein>
<sequence>MNPYNDELMAYEDDAEDRYDDYDGYEEDDFDTGFEGHEDSYYDEDEYYDEEVEYIPADDDDMYDSYKTNSIGRIDPNDRTLTVVVKNTSGADAEAILFGANEEAAQPAGVTVSVEESSHKEVREESKANPFKIVGMKMSVSNPLQFDNVLKINKRTATGSNSVRVYQPRNATSPQNFTQGLIDDNNFEVDVTGQDSIRLLLKDGVTVVFTFTIKARANMGNLLDGKNVAELSTAPRTTGLPQLDLIRSKKPTAFGLKPKKLVKKIVRKRPSPVKRRRGISMRRRPGGRGFLRRRR</sequence>
<keyword evidence="3" id="KW-1185">Reference proteome</keyword>
<proteinExistence type="predicted"/>
<accession>A0A2I7SGC5</accession>
<evidence type="ECO:0000256" key="1">
    <source>
        <dbReference type="SAM" id="MobiDB-lite"/>
    </source>
</evidence>
<dbReference type="Proteomes" id="UP000236592">
    <property type="component" value="Chromosome"/>
</dbReference>
<dbReference type="OrthoDB" id="1162918at2"/>
<gene>
    <name evidence="2" type="ORF">C1A40_05460</name>
</gene>
<organism evidence="2 3">
    <name type="scientific">Pseudotamlana carrageenivorans</name>
    <dbReference type="NCBI Taxonomy" id="2069432"/>
    <lineage>
        <taxon>Bacteria</taxon>
        <taxon>Pseudomonadati</taxon>
        <taxon>Bacteroidota</taxon>
        <taxon>Flavobacteriia</taxon>
        <taxon>Flavobacteriales</taxon>
        <taxon>Flavobacteriaceae</taxon>
        <taxon>Pseudotamlana</taxon>
    </lineage>
</organism>
<dbReference type="AlphaFoldDB" id="A0A2I7SGC5"/>
<evidence type="ECO:0000313" key="2">
    <source>
        <dbReference type="EMBL" id="AUS04952.1"/>
    </source>
</evidence>
<dbReference type="KEGG" id="taj:C1A40_05460"/>